<evidence type="ECO:0000313" key="2">
    <source>
        <dbReference type="EMBL" id="KAJ7367182.1"/>
    </source>
</evidence>
<keyword evidence="1" id="KW-0472">Membrane</keyword>
<dbReference type="EMBL" id="JARIHO010000002">
    <property type="protein sequence ID" value="KAJ7367182.1"/>
    <property type="molecule type" value="Genomic_DNA"/>
</dbReference>
<sequence>MTPNVLEAGWILVFPEIIGSVTALFFNGICILLTLLACYFLRCQRPSGYRVLICAMTVLCVFGLAQMIEQVVFTAILLRLMRSAGVVEASAGEHIYTLIQHEALVKSRWDSILSLINTFVVELYLIYRCYAVWSQSRYKGLVIGLPLLLLLFSTVFGIITSAAIPIPAKTDFLVVAFTLFATNFLLTGLTAGRIWCARRNLQVIGGTTLVHRCNTAITMLLEPSVLYIIGFLVYAFAICLGDPATTSEIAVFPAFIGASKQVMNIIPALVIVRVSLARSVDTDPTAGDLKQASTGFHGTRSAFASGLSRVTLPASCAPSPRAASSNVLCLASGPVISLTLPTGRDSRSDHDSDPVCFTSAEGSCSSAVDCAPGPLSFSDPSRGQV</sequence>
<feature type="transmembrane region" description="Helical" evidence="1">
    <location>
        <begin position="216"/>
        <end position="237"/>
    </location>
</feature>
<keyword evidence="1" id="KW-0812">Transmembrane</keyword>
<dbReference type="AlphaFoldDB" id="A0AAD7ASL5"/>
<gene>
    <name evidence="2" type="ORF">DFH08DRAFT_186993</name>
</gene>
<comment type="caution">
    <text evidence="2">The sequence shown here is derived from an EMBL/GenBank/DDBJ whole genome shotgun (WGS) entry which is preliminary data.</text>
</comment>
<name>A0AAD7ASL5_9AGAR</name>
<feature type="transmembrane region" description="Helical" evidence="1">
    <location>
        <begin position="17"/>
        <end position="41"/>
    </location>
</feature>
<feature type="transmembrane region" description="Helical" evidence="1">
    <location>
        <begin position="48"/>
        <end position="68"/>
    </location>
</feature>
<accession>A0AAD7ASL5</accession>
<organism evidence="2 3">
    <name type="scientific">Mycena albidolilacea</name>
    <dbReference type="NCBI Taxonomy" id="1033008"/>
    <lineage>
        <taxon>Eukaryota</taxon>
        <taxon>Fungi</taxon>
        <taxon>Dikarya</taxon>
        <taxon>Basidiomycota</taxon>
        <taxon>Agaricomycotina</taxon>
        <taxon>Agaricomycetes</taxon>
        <taxon>Agaricomycetidae</taxon>
        <taxon>Agaricales</taxon>
        <taxon>Marasmiineae</taxon>
        <taxon>Mycenaceae</taxon>
        <taxon>Mycena</taxon>
    </lineage>
</organism>
<feature type="transmembrane region" description="Helical" evidence="1">
    <location>
        <begin position="112"/>
        <end position="130"/>
    </location>
</feature>
<feature type="transmembrane region" description="Helical" evidence="1">
    <location>
        <begin position="142"/>
        <end position="166"/>
    </location>
</feature>
<keyword evidence="3" id="KW-1185">Reference proteome</keyword>
<protein>
    <submittedName>
        <fullName evidence="2">Uncharacterized protein</fullName>
    </submittedName>
</protein>
<feature type="transmembrane region" description="Helical" evidence="1">
    <location>
        <begin position="172"/>
        <end position="195"/>
    </location>
</feature>
<evidence type="ECO:0000256" key="1">
    <source>
        <dbReference type="SAM" id="Phobius"/>
    </source>
</evidence>
<feature type="transmembrane region" description="Helical" evidence="1">
    <location>
        <begin position="249"/>
        <end position="272"/>
    </location>
</feature>
<proteinExistence type="predicted"/>
<keyword evidence="1" id="KW-1133">Transmembrane helix</keyword>
<reference evidence="2" key="1">
    <citation type="submission" date="2023-03" db="EMBL/GenBank/DDBJ databases">
        <title>Massive genome expansion in bonnet fungi (Mycena s.s.) driven by repeated elements and novel gene families across ecological guilds.</title>
        <authorList>
            <consortium name="Lawrence Berkeley National Laboratory"/>
            <person name="Harder C.B."/>
            <person name="Miyauchi S."/>
            <person name="Viragh M."/>
            <person name="Kuo A."/>
            <person name="Thoen E."/>
            <person name="Andreopoulos B."/>
            <person name="Lu D."/>
            <person name="Skrede I."/>
            <person name="Drula E."/>
            <person name="Henrissat B."/>
            <person name="Morin E."/>
            <person name="Kohler A."/>
            <person name="Barry K."/>
            <person name="LaButti K."/>
            <person name="Morin E."/>
            <person name="Salamov A."/>
            <person name="Lipzen A."/>
            <person name="Mereny Z."/>
            <person name="Hegedus B."/>
            <person name="Baldrian P."/>
            <person name="Stursova M."/>
            <person name="Weitz H."/>
            <person name="Taylor A."/>
            <person name="Grigoriev I.V."/>
            <person name="Nagy L.G."/>
            <person name="Martin F."/>
            <person name="Kauserud H."/>
        </authorList>
    </citation>
    <scope>NUCLEOTIDE SEQUENCE</scope>
    <source>
        <strain evidence="2">CBHHK002</strain>
    </source>
</reference>
<dbReference type="Proteomes" id="UP001218218">
    <property type="component" value="Unassembled WGS sequence"/>
</dbReference>
<evidence type="ECO:0000313" key="3">
    <source>
        <dbReference type="Proteomes" id="UP001218218"/>
    </source>
</evidence>